<evidence type="ECO:0000259" key="9">
    <source>
        <dbReference type="PROSITE" id="PS50263"/>
    </source>
</evidence>
<dbReference type="HOGENOM" id="CLU_019563_1_2_0"/>
<comment type="catalytic activity">
    <reaction evidence="8">
        <text>N-terminal S-1,2-diacyl-sn-glyceryl-L-cysteinyl-[lipoprotein] + a glycerophospholipid = N-acyl-S-1,2-diacyl-sn-glyceryl-L-cysteinyl-[lipoprotein] + a 2-acyl-sn-glycero-3-phospholipid + H(+)</text>
        <dbReference type="Rhea" id="RHEA:48228"/>
        <dbReference type="Rhea" id="RHEA-COMP:14681"/>
        <dbReference type="Rhea" id="RHEA-COMP:14684"/>
        <dbReference type="ChEBI" id="CHEBI:15378"/>
        <dbReference type="ChEBI" id="CHEBI:136912"/>
        <dbReference type="ChEBI" id="CHEBI:140656"/>
        <dbReference type="ChEBI" id="CHEBI:140657"/>
        <dbReference type="ChEBI" id="CHEBI:140660"/>
        <dbReference type="EC" id="2.3.1.269"/>
    </reaction>
</comment>
<comment type="subcellular location">
    <subcellularLocation>
        <location evidence="1 8">Cell membrane</location>
        <topology evidence="1 8">Multi-pass membrane protein</topology>
    </subcellularLocation>
</comment>
<dbReference type="Pfam" id="PF20154">
    <property type="entry name" value="LNT_N"/>
    <property type="match status" value="1"/>
</dbReference>
<evidence type="ECO:0000313" key="11">
    <source>
        <dbReference type="Proteomes" id="UP000030700"/>
    </source>
</evidence>
<dbReference type="NCBIfam" id="TIGR00546">
    <property type="entry name" value="lnt"/>
    <property type="match status" value="1"/>
</dbReference>
<feature type="transmembrane region" description="Helical" evidence="8">
    <location>
        <begin position="503"/>
        <end position="522"/>
    </location>
</feature>
<keyword evidence="5 8" id="KW-1133">Transmembrane helix</keyword>
<reference evidence="10" key="1">
    <citation type="journal article" date="2015" name="PeerJ">
        <title>First genomic representation of candidate bacterial phylum KSB3 points to enhanced environmental sensing as a trigger of wastewater bulking.</title>
        <authorList>
            <person name="Sekiguchi Y."/>
            <person name="Ohashi A."/>
            <person name="Parks D.H."/>
            <person name="Yamauchi T."/>
            <person name="Tyson G.W."/>
            <person name="Hugenholtz P."/>
        </authorList>
    </citation>
    <scope>NUCLEOTIDE SEQUENCE [LARGE SCALE GENOMIC DNA]</scope>
</reference>
<feature type="transmembrane region" description="Helical" evidence="8">
    <location>
        <begin position="29"/>
        <end position="59"/>
    </location>
</feature>
<evidence type="ECO:0000256" key="8">
    <source>
        <dbReference type="HAMAP-Rule" id="MF_01148"/>
    </source>
</evidence>
<comment type="function">
    <text evidence="8">Catalyzes the phospholipid dependent N-acylation of the N-terminal cysteine of apolipoprotein, the last step in lipoprotein maturation.</text>
</comment>
<evidence type="ECO:0000256" key="1">
    <source>
        <dbReference type="ARBA" id="ARBA00004651"/>
    </source>
</evidence>
<dbReference type="InterPro" id="IPR004563">
    <property type="entry name" value="Apolipo_AcylTrfase"/>
</dbReference>
<feature type="transmembrane region" description="Helical" evidence="8">
    <location>
        <begin position="210"/>
        <end position="229"/>
    </location>
</feature>
<dbReference type="Pfam" id="PF00795">
    <property type="entry name" value="CN_hydrolase"/>
    <property type="match status" value="1"/>
</dbReference>
<dbReference type="PANTHER" id="PTHR38686:SF1">
    <property type="entry name" value="APOLIPOPROTEIN N-ACYLTRANSFERASE"/>
    <property type="match status" value="1"/>
</dbReference>
<comment type="pathway">
    <text evidence="8">Protein modification; lipoprotein biosynthesis (N-acyl transfer).</text>
</comment>
<dbReference type="Proteomes" id="UP000030700">
    <property type="component" value="Unassembled WGS sequence"/>
</dbReference>
<keyword evidence="6 8" id="KW-0472">Membrane</keyword>
<dbReference type="EMBL" id="DF820459">
    <property type="protein sequence ID" value="GAK53067.1"/>
    <property type="molecule type" value="Genomic_DNA"/>
</dbReference>
<keyword evidence="3 8" id="KW-0808">Transferase</keyword>
<dbReference type="GO" id="GO:0016410">
    <property type="term" value="F:N-acyltransferase activity"/>
    <property type="evidence" value="ECO:0007669"/>
    <property type="project" value="UniProtKB-UniRule"/>
</dbReference>
<keyword evidence="7 8" id="KW-0012">Acyltransferase</keyword>
<accession>A0A0S6W3R4</accession>
<dbReference type="InterPro" id="IPR003010">
    <property type="entry name" value="C-N_Hydrolase"/>
</dbReference>
<dbReference type="PROSITE" id="PS50263">
    <property type="entry name" value="CN_HYDROLASE"/>
    <property type="match status" value="1"/>
</dbReference>
<protein>
    <recommendedName>
        <fullName evidence="8">Apolipoprotein N-acyltransferase</fullName>
        <shortName evidence="8">ALP N-acyltransferase</shortName>
        <ecNumber evidence="8">2.3.1.269</ecNumber>
    </recommendedName>
</protein>
<dbReference type="STRING" id="1499966.U14_04326"/>
<dbReference type="Gene3D" id="3.60.110.10">
    <property type="entry name" value="Carbon-nitrogen hydrolase"/>
    <property type="match status" value="1"/>
</dbReference>
<dbReference type="AlphaFoldDB" id="A0A0S6W3R4"/>
<evidence type="ECO:0000256" key="5">
    <source>
        <dbReference type="ARBA" id="ARBA00022989"/>
    </source>
</evidence>
<feature type="domain" description="CN hydrolase" evidence="9">
    <location>
        <begin position="245"/>
        <end position="490"/>
    </location>
</feature>
<keyword evidence="10" id="KW-0449">Lipoprotein</keyword>
<organism evidence="10">
    <name type="scientific">Candidatus Moduliflexus flocculans</name>
    <dbReference type="NCBI Taxonomy" id="1499966"/>
    <lineage>
        <taxon>Bacteria</taxon>
        <taxon>Candidatus Moduliflexota</taxon>
        <taxon>Candidatus Moduliflexia</taxon>
        <taxon>Candidatus Moduliflexales</taxon>
        <taxon>Candidatus Moduliflexaceae</taxon>
    </lineage>
</organism>
<dbReference type="HAMAP" id="MF_01148">
    <property type="entry name" value="Lnt"/>
    <property type="match status" value="1"/>
</dbReference>
<evidence type="ECO:0000313" key="10">
    <source>
        <dbReference type="EMBL" id="GAK53067.1"/>
    </source>
</evidence>
<keyword evidence="2 8" id="KW-1003">Cell membrane</keyword>
<dbReference type="InterPro" id="IPR036526">
    <property type="entry name" value="C-N_Hydrolase_sf"/>
</dbReference>
<keyword evidence="4 8" id="KW-0812">Transmembrane</keyword>
<feature type="transmembrane region" description="Helical" evidence="8">
    <location>
        <begin position="101"/>
        <end position="125"/>
    </location>
</feature>
<feature type="transmembrane region" description="Helical" evidence="8">
    <location>
        <begin position="178"/>
        <end position="198"/>
    </location>
</feature>
<dbReference type="EC" id="2.3.1.269" evidence="8"/>
<feature type="transmembrane region" description="Helical" evidence="8">
    <location>
        <begin position="71"/>
        <end position="95"/>
    </location>
</feature>
<dbReference type="GO" id="GO:0042158">
    <property type="term" value="P:lipoprotein biosynthetic process"/>
    <property type="evidence" value="ECO:0007669"/>
    <property type="project" value="UniProtKB-UniRule"/>
</dbReference>
<dbReference type="InterPro" id="IPR045378">
    <property type="entry name" value="LNT_N"/>
</dbReference>
<dbReference type="SUPFAM" id="SSF56317">
    <property type="entry name" value="Carbon-nitrogen hydrolase"/>
    <property type="match status" value="1"/>
</dbReference>
<name>A0A0S6W3R4_9BACT</name>
<comment type="similarity">
    <text evidence="8">Belongs to the CN hydrolase family. Apolipoprotein N-acyltransferase subfamily.</text>
</comment>
<dbReference type="PANTHER" id="PTHR38686">
    <property type="entry name" value="APOLIPOPROTEIN N-ACYLTRANSFERASE"/>
    <property type="match status" value="1"/>
</dbReference>
<feature type="transmembrane region" description="Helical" evidence="8">
    <location>
        <begin position="132"/>
        <end position="158"/>
    </location>
</feature>
<dbReference type="GO" id="GO:0005886">
    <property type="term" value="C:plasma membrane"/>
    <property type="evidence" value="ECO:0007669"/>
    <property type="project" value="UniProtKB-SubCell"/>
</dbReference>
<dbReference type="UniPathway" id="UPA00666"/>
<evidence type="ECO:0000256" key="2">
    <source>
        <dbReference type="ARBA" id="ARBA00022475"/>
    </source>
</evidence>
<evidence type="ECO:0000256" key="3">
    <source>
        <dbReference type="ARBA" id="ARBA00022679"/>
    </source>
</evidence>
<proteinExistence type="inferred from homology"/>
<evidence type="ECO:0000256" key="6">
    <source>
        <dbReference type="ARBA" id="ARBA00023136"/>
    </source>
</evidence>
<gene>
    <name evidence="8" type="primary">lnt</name>
    <name evidence="10" type="ORF">U14_04326</name>
</gene>
<dbReference type="CDD" id="cd07571">
    <property type="entry name" value="ALP_N-acyl_transferase"/>
    <property type="match status" value="1"/>
</dbReference>
<sequence>METSLSDSLTVQTEATAERTLVRWSRIGLVTLSALCFILIFPPFNLEALAWVAFVPLLLSIRDTSPKEAFFLGWLSGLLGTIGTVYWVVVAMVSYGNVPSWLSVLSLLLMASFLGLYSGAFVWLIRRIAARIPLFLMIPAIWVALEYARAYLLFPFPWSYVGYSQYLTPIITQIADTTGVYGVSFLVMLVNAGLYAAVFSRISRRAKQTALIVTACAVAISAGYGEFVLSGASRLEEKTVKVAVVQGNIDQGIKWNSAFKQHILDTYARLSTKIAKEKPDLIVWPETAAPFLFLYDAEPQQQMINLVRSLNTFLLFGGLQVTPVNGTREYHSFNSAFLLSPNGGLLGQYNKMQLVPFGEYVPFKKLLFFIDRITTAIGEVQAGTVPEVMQANDTLFSVVICFESTFPNLVRKFVDRGARVLLIITNDAWYGRSPAAAQHFSMATFRAIENRTAIARAANTGISGFIDPYGRILQQSEEYVEATLVHDIPLRTTTTFYTRHGDLFAWFCCAAAVGAIIAAIATRRTRAGERQ</sequence>
<evidence type="ECO:0000256" key="4">
    <source>
        <dbReference type="ARBA" id="ARBA00022692"/>
    </source>
</evidence>
<keyword evidence="11" id="KW-1185">Reference proteome</keyword>
<evidence type="ECO:0000256" key="7">
    <source>
        <dbReference type="ARBA" id="ARBA00023315"/>
    </source>
</evidence>